<proteinExistence type="predicted"/>
<protein>
    <submittedName>
        <fullName evidence="1">Uncharacterized protein</fullName>
    </submittedName>
</protein>
<accession>A0A5N7CMK6</accession>
<gene>
    <name evidence="1" type="ORF">BDV23DRAFT_178482</name>
</gene>
<dbReference type="EMBL" id="ML735218">
    <property type="protein sequence ID" value="KAE8395426.1"/>
    <property type="molecule type" value="Genomic_DNA"/>
</dbReference>
<evidence type="ECO:0000313" key="1">
    <source>
        <dbReference type="EMBL" id="KAE8395426.1"/>
    </source>
</evidence>
<name>A0A5N7CMK6_PETAA</name>
<dbReference type="AlphaFoldDB" id="A0A5N7CMK6"/>
<organism evidence="1">
    <name type="scientific">Petromyces alliaceus</name>
    <name type="common">Aspergillus alliaceus</name>
    <dbReference type="NCBI Taxonomy" id="209559"/>
    <lineage>
        <taxon>Eukaryota</taxon>
        <taxon>Fungi</taxon>
        <taxon>Dikarya</taxon>
        <taxon>Ascomycota</taxon>
        <taxon>Pezizomycotina</taxon>
        <taxon>Eurotiomycetes</taxon>
        <taxon>Eurotiomycetidae</taxon>
        <taxon>Eurotiales</taxon>
        <taxon>Aspergillaceae</taxon>
        <taxon>Aspergillus</taxon>
        <taxon>Aspergillus subgen. Circumdati</taxon>
    </lineage>
</organism>
<dbReference type="Proteomes" id="UP000326877">
    <property type="component" value="Unassembled WGS sequence"/>
</dbReference>
<reference evidence="1" key="1">
    <citation type="submission" date="2019-04" db="EMBL/GenBank/DDBJ databases">
        <title>Friends and foes A comparative genomics studyof 23 Aspergillus species from section Flavi.</title>
        <authorList>
            <consortium name="DOE Joint Genome Institute"/>
            <person name="Kjaerbolling I."/>
            <person name="Vesth T."/>
            <person name="Frisvad J.C."/>
            <person name="Nybo J.L."/>
            <person name="Theobald S."/>
            <person name="Kildgaard S."/>
            <person name="Isbrandt T."/>
            <person name="Kuo A."/>
            <person name="Sato A."/>
            <person name="Lyhne E.K."/>
            <person name="Kogle M.E."/>
            <person name="Wiebenga A."/>
            <person name="Kun R.S."/>
            <person name="Lubbers R.J."/>
            <person name="Makela M.R."/>
            <person name="Barry K."/>
            <person name="Chovatia M."/>
            <person name="Clum A."/>
            <person name="Daum C."/>
            <person name="Haridas S."/>
            <person name="He G."/>
            <person name="LaButti K."/>
            <person name="Lipzen A."/>
            <person name="Mondo S."/>
            <person name="Riley R."/>
            <person name="Salamov A."/>
            <person name="Simmons B.A."/>
            <person name="Magnuson J.K."/>
            <person name="Henrissat B."/>
            <person name="Mortensen U.H."/>
            <person name="Larsen T.O."/>
            <person name="Devries R.P."/>
            <person name="Grigoriev I.V."/>
            <person name="Machida M."/>
            <person name="Baker S.E."/>
            <person name="Andersen M.R."/>
        </authorList>
    </citation>
    <scope>NUCLEOTIDE SEQUENCE [LARGE SCALE GENOMIC DNA]</scope>
    <source>
        <strain evidence="1">IBT 14317</strain>
    </source>
</reference>
<sequence>MGLPGGHGIVGTEPEWLEAVELFHKSMRKHDKPYSGFCLAKGDSFLKGKSHMSMCIVAGDTLKLETRIPIQLSPPPVAMLCASTGFSRFTLIVSVRFHSSRS</sequence>